<feature type="compositionally biased region" description="Basic and acidic residues" evidence="1">
    <location>
        <begin position="17"/>
        <end position="43"/>
    </location>
</feature>
<keyword evidence="2" id="KW-0472">Membrane</keyword>
<evidence type="ECO:0000313" key="3">
    <source>
        <dbReference type="EMBL" id="KOX79941.1"/>
    </source>
</evidence>
<evidence type="ECO:0008006" key="5">
    <source>
        <dbReference type="Google" id="ProtNLM"/>
    </source>
</evidence>
<evidence type="ECO:0000313" key="4">
    <source>
        <dbReference type="Proteomes" id="UP000053105"/>
    </source>
</evidence>
<feature type="transmembrane region" description="Helical" evidence="2">
    <location>
        <begin position="89"/>
        <end position="108"/>
    </location>
</feature>
<feature type="region of interest" description="Disordered" evidence="1">
    <location>
        <begin position="10"/>
        <end position="60"/>
    </location>
</feature>
<protein>
    <recommendedName>
        <fullName evidence="5">Transmembrane protein</fullName>
    </recommendedName>
</protein>
<dbReference type="AlphaFoldDB" id="A0A0N0BK55"/>
<gene>
    <name evidence="3" type="ORF">WN51_11552</name>
</gene>
<reference evidence="3 4" key="1">
    <citation type="submission" date="2015-07" db="EMBL/GenBank/DDBJ databases">
        <title>The genome of Melipona quadrifasciata.</title>
        <authorList>
            <person name="Pan H."/>
            <person name="Kapheim K."/>
        </authorList>
    </citation>
    <scope>NUCLEOTIDE SEQUENCE [LARGE SCALE GENOMIC DNA]</scope>
    <source>
        <strain evidence="3">0111107301</strain>
        <tissue evidence="3">Whole body</tissue>
    </source>
</reference>
<keyword evidence="2" id="KW-0812">Transmembrane</keyword>
<evidence type="ECO:0000256" key="1">
    <source>
        <dbReference type="SAM" id="MobiDB-lite"/>
    </source>
</evidence>
<organism evidence="3 4">
    <name type="scientific">Melipona quadrifasciata</name>
    <dbReference type="NCBI Taxonomy" id="166423"/>
    <lineage>
        <taxon>Eukaryota</taxon>
        <taxon>Metazoa</taxon>
        <taxon>Ecdysozoa</taxon>
        <taxon>Arthropoda</taxon>
        <taxon>Hexapoda</taxon>
        <taxon>Insecta</taxon>
        <taxon>Pterygota</taxon>
        <taxon>Neoptera</taxon>
        <taxon>Endopterygota</taxon>
        <taxon>Hymenoptera</taxon>
        <taxon>Apocrita</taxon>
        <taxon>Aculeata</taxon>
        <taxon>Apoidea</taxon>
        <taxon>Anthophila</taxon>
        <taxon>Apidae</taxon>
        <taxon>Melipona</taxon>
    </lineage>
</organism>
<evidence type="ECO:0000256" key="2">
    <source>
        <dbReference type="SAM" id="Phobius"/>
    </source>
</evidence>
<accession>A0A0N0BK55</accession>
<dbReference type="Proteomes" id="UP000053105">
    <property type="component" value="Unassembled WGS sequence"/>
</dbReference>
<dbReference type="EMBL" id="KQ435710">
    <property type="protein sequence ID" value="KOX79941.1"/>
    <property type="molecule type" value="Genomic_DNA"/>
</dbReference>
<keyword evidence="4" id="KW-1185">Reference proteome</keyword>
<sequence>MTLITRQCFAIPTSGPGEDRGPSPSRNERDRERSDLIRDREARCPPASSRSQPSPPPLSDSTSFTFFSFYRAGRTPPPQSCSFSLSGKIFLRPRVFIILCFFFLFGFFHPSPSTVSEVFRLFLGELQSLLRRRRFERSGSRV</sequence>
<keyword evidence="2" id="KW-1133">Transmembrane helix</keyword>
<proteinExistence type="predicted"/>
<name>A0A0N0BK55_9HYME</name>